<reference evidence="4" key="1">
    <citation type="journal article" date="2014" name="Int. J. Syst. Evol. Microbiol.">
        <title>Complete genome sequence of Corynebacterium casei LMG S-19264T (=DSM 44701T), isolated from a smear-ripened cheese.</title>
        <authorList>
            <consortium name="US DOE Joint Genome Institute (JGI-PGF)"/>
            <person name="Walter F."/>
            <person name="Albersmeier A."/>
            <person name="Kalinowski J."/>
            <person name="Ruckert C."/>
        </authorList>
    </citation>
    <scope>NUCLEOTIDE SEQUENCE</scope>
    <source>
        <strain evidence="4">CCM 8433</strain>
    </source>
</reference>
<organism evidence="4 5">
    <name type="scientific">Enterococcus alcedinis</name>
    <dbReference type="NCBI Taxonomy" id="1274384"/>
    <lineage>
        <taxon>Bacteria</taxon>
        <taxon>Bacillati</taxon>
        <taxon>Bacillota</taxon>
        <taxon>Bacilli</taxon>
        <taxon>Lactobacillales</taxon>
        <taxon>Enterococcaceae</taxon>
        <taxon>Enterococcus</taxon>
    </lineage>
</organism>
<dbReference type="PANTHER" id="PTHR46558">
    <property type="entry name" value="TRACRIPTIONAL REGULATORY PROTEIN-RELATED-RELATED"/>
    <property type="match status" value="1"/>
</dbReference>
<proteinExistence type="predicted"/>
<feature type="transmembrane region" description="Helical" evidence="2">
    <location>
        <begin position="81"/>
        <end position="98"/>
    </location>
</feature>
<dbReference type="SMART" id="SM00530">
    <property type="entry name" value="HTH_XRE"/>
    <property type="match status" value="1"/>
</dbReference>
<dbReference type="PANTHER" id="PTHR46558:SF15">
    <property type="entry name" value="HELIX-TURN-HELIX DOMAIN PROTEIN"/>
    <property type="match status" value="1"/>
</dbReference>
<feature type="domain" description="HTH cro/C1-type" evidence="3">
    <location>
        <begin position="7"/>
        <end position="61"/>
    </location>
</feature>
<dbReference type="PROSITE" id="PS50943">
    <property type="entry name" value="HTH_CROC1"/>
    <property type="match status" value="1"/>
</dbReference>
<keyword evidence="1" id="KW-0238">DNA-binding</keyword>
<name>A0A917N642_9ENTE</name>
<comment type="caution">
    <text evidence="4">The sequence shown here is derived from an EMBL/GenBank/DDBJ whole genome shotgun (WGS) entry which is preliminary data.</text>
</comment>
<keyword evidence="2" id="KW-0812">Transmembrane</keyword>
<reference evidence="4" key="2">
    <citation type="submission" date="2020-09" db="EMBL/GenBank/DDBJ databases">
        <authorList>
            <person name="Sun Q."/>
            <person name="Sedlacek I."/>
        </authorList>
    </citation>
    <scope>NUCLEOTIDE SEQUENCE</scope>
    <source>
        <strain evidence="4">CCM 8433</strain>
    </source>
</reference>
<evidence type="ECO:0000313" key="5">
    <source>
        <dbReference type="Proteomes" id="UP000622610"/>
    </source>
</evidence>
<dbReference type="Proteomes" id="UP000622610">
    <property type="component" value="Unassembled WGS sequence"/>
</dbReference>
<dbReference type="AlphaFoldDB" id="A0A917N642"/>
<dbReference type="SUPFAM" id="SSF47413">
    <property type="entry name" value="lambda repressor-like DNA-binding domains"/>
    <property type="match status" value="1"/>
</dbReference>
<dbReference type="Gene3D" id="1.10.260.40">
    <property type="entry name" value="lambda repressor-like DNA-binding domains"/>
    <property type="match status" value="1"/>
</dbReference>
<dbReference type="EMBL" id="BMDT01000003">
    <property type="protein sequence ID" value="GGI65407.1"/>
    <property type="molecule type" value="Genomic_DNA"/>
</dbReference>
<sequence length="222" mass="25441">MTFGNKLKKLRNEKGMTQEHLGEKLQVSRSTISSWETSRSYPDLQMIVVICDLLETSLDELLREDVTIVKKLSFDTKAKKIFMWVALLAVFLIGNQALSSITFKANPKQIEVTEMNIVRDWGYHGGDADRDWNTTIDSRLISKNPFFKVINEDFLLAKKDDKLTGMVYGSFNFFHLFTTNKTSITQSVLLEKETKNDELAIFFNGQAVDPKIMTISEINIQK</sequence>
<keyword evidence="2" id="KW-0472">Membrane</keyword>
<keyword evidence="5" id="KW-1185">Reference proteome</keyword>
<protein>
    <recommendedName>
        <fullName evidence="3">HTH cro/C1-type domain-containing protein</fullName>
    </recommendedName>
</protein>
<evidence type="ECO:0000256" key="2">
    <source>
        <dbReference type="SAM" id="Phobius"/>
    </source>
</evidence>
<dbReference type="GO" id="GO:0003677">
    <property type="term" value="F:DNA binding"/>
    <property type="evidence" value="ECO:0007669"/>
    <property type="project" value="UniProtKB-KW"/>
</dbReference>
<keyword evidence="2" id="KW-1133">Transmembrane helix</keyword>
<dbReference type="CDD" id="cd00093">
    <property type="entry name" value="HTH_XRE"/>
    <property type="match status" value="1"/>
</dbReference>
<evidence type="ECO:0000259" key="3">
    <source>
        <dbReference type="PROSITE" id="PS50943"/>
    </source>
</evidence>
<dbReference type="InterPro" id="IPR010982">
    <property type="entry name" value="Lambda_DNA-bd_dom_sf"/>
</dbReference>
<dbReference type="RefSeq" id="WP_188367244.1">
    <property type="nucleotide sequence ID" value="NZ_BMDT01000003.1"/>
</dbReference>
<evidence type="ECO:0000313" key="4">
    <source>
        <dbReference type="EMBL" id="GGI65407.1"/>
    </source>
</evidence>
<evidence type="ECO:0000256" key="1">
    <source>
        <dbReference type="ARBA" id="ARBA00023125"/>
    </source>
</evidence>
<dbReference type="InterPro" id="IPR001387">
    <property type="entry name" value="Cro/C1-type_HTH"/>
</dbReference>
<gene>
    <name evidence="4" type="ORF">GCM10011482_10610</name>
</gene>
<accession>A0A917N642</accession>
<dbReference type="Pfam" id="PF01381">
    <property type="entry name" value="HTH_3"/>
    <property type="match status" value="1"/>
</dbReference>